<dbReference type="InterPro" id="IPR010031">
    <property type="entry name" value="FAD_lactone_oxidase-like"/>
</dbReference>
<reference evidence="3 4" key="1">
    <citation type="journal article" date="2024" name="BMC Biol.">
        <title>Comparative genomics of Ascetosporea gives new insight into the evolutionary basis for animal parasitism in Rhizaria.</title>
        <authorList>
            <person name="Hiltunen Thoren M."/>
            <person name="Onut-Brannstrom I."/>
            <person name="Alfjorden A."/>
            <person name="Peckova H."/>
            <person name="Swords F."/>
            <person name="Hooper C."/>
            <person name="Holzer A.S."/>
            <person name="Bass D."/>
            <person name="Burki F."/>
        </authorList>
    </citation>
    <scope>NUCLEOTIDE SEQUENCE [LARGE SCALE GENOMIC DNA]</scope>
    <source>
        <strain evidence="3">20-A016</strain>
    </source>
</reference>
<dbReference type="InterPro" id="IPR006094">
    <property type="entry name" value="Oxid_FAD_bind_N"/>
</dbReference>
<dbReference type="Gene3D" id="3.30.43.10">
    <property type="entry name" value="Uridine Diphospho-n-acetylenolpyruvylglucosamine Reductase, domain 2"/>
    <property type="match status" value="1"/>
</dbReference>
<dbReference type="PROSITE" id="PS51387">
    <property type="entry name" value="FAD_PCMH"/>
    <property type="match status" value="1"/>
</dbReference>
<comment type="caution">
    <text evidence="3">The sequence shown here is derived from an EMBL/GenBank/DDBJ whole genome shotgun (WGS) entry which is preliminary data.</text>
</comment>
<keyword evidence="4" id="KW-1185">Reference proteome</keyword>
<evidence type="ECO:0000259" key="2">
    <source>
        <dbReference type="PROSITE" id="PS51387"/>
    </source>
</evidence>
<sequence>MAKYINNSKFANWSKTNSCTPRYYDKPKTLFEIRKAIEFCKLNNVKMRICGSVTSPSDITMTDEFLLDTRGLDKIVSVDTTTSKSVLQSGVLLKDFVKTLSEKYFAAFPTLPSIMEQTIGGLLSTSSHGTGYAISSFSRYVSKMRIVDSNGELKVLRKDTDLFYAASTGLGLFGVIFDIELDIEKLFYLKSKQKSVETDFFYKNMIELAEKNEYFRAWTIPHINKTVIWEAEKIQYRSDLGDIRKFESF</sequence>
<dbReference type="Pfam" id="PF01565">
    <property type="entry name" value="FAD_binding_4"/>
    <property type="match status" value="1"/>
</dbReference>
<evidence type="ECO:0000313" key="4">
    <source>
        <dbReference type="Proteomes" id="UP001439008"/>
    </source>
</evidence>
<dbReference type="InterPro" id="IPR036318">
    <property type="entry name" value="FAD-bd_PCMH-like_sf"/>
</dbReference>
<accession>A0ABV2ANM9</accession>
<dbReference type="EMBL" id="JBDODL010001200">
    <property type="protein sequence ID" value="MES1921260.1"/>
    <property type="molecule type" value="Genomic_DNA"/>
</dbReference>
<organism evidence="3 4">
    <name type="scientific">Bonamia ostreae</name>
    <dbReference type="NCBI Taxonomy" id="126728"/>
    <lineage>
        <taxon>Eukaryota</taxon>
        <taxon>Sar</taxon>
        <taxon>Rhizaria</taxon>
        <taxon>Endomyxa</taxon>
        <taxon>Ascetosporea</taxon>
        <taxon>Haplosporida</taxon>
        <taxon>Bonamia</taxon>
    </lineage>
</organism>
<dbReference type="Pfam" id="PF04030">
    <property type="entry name" value="ALO"/>
    <property type="match status" value="1"/>
</dbReference>
<feature type="domain" description="FAD-binding PCMH-type" evidence="2">
    <location>
        <begin position="16"/>
        <end position="186"/>
    </location>
</feature>
<evidence type="ECO:0000313" key="3">
    <source>
        <dbReference type="EMBL" id="MES1921260.1"/>
    </source>
</evidence>
<dbReference type="InterPro" id="IPR007173">
    <property type="entry name" value="ALO_C"/>
</dbReference>
<keyword evidence="1" id="KW-0560">Oxidoreductase</keyword>
<dbReference type="InterPro" id="IPR016169">
    <property type="entry name" value="FAD-bd_PCMH_sub2"/>
</dbReference>
<dbReference type="PANTHER" id="PTHR43762">
    <property type="entry name" value="L-GULONOLACTONE OXIDASE"/>
    <property type="match status" value="1"/>
</dbReference>
<proteinExistence type="predicted"/>
<dbReference type="Gene3D" id="3.30.465.10">
    <property type="match status" value="1"/>
</dbReference>
<dbReference type="InterPro" id="IPR016166">
    <property type="entry name" value="FAD-bd_PCMH"/>
</dbReference>
<dbReference type="InterPro" id="IPR016167">
    <property type="entry name" value="FAD-bd_PCMH_sub1"/>
</dbReference>
<dbReference type="SUPFAM" id="SSF56176">
    <property type="entry name" value="FAD-binding/transporter-associated domain-like"/>
    <property type="match status" value="1"/>
</dbReference>
<dbReference type="PANTHER" id="PTHR43762:SF1">
    <property type="entry name" value="D-ARABINONO-1,4-LACTONE OXIDASE"/>
    <property type="match status" value="1"/>
</dbReference>
<evidence type="ECO:0000256" key="1">
    <source>
        <dbReference type="ARBA" id="ARBA00023002"/>
    </source>
</evidence>
<name>A0ABV2ANM9_9EUKA</name>
<dbReference type="Proteomes" id="UP001439008">
    <property type="component" value="Unassembled WGS sequence"/>
</dbReference>
<protein>
    <submittedName>
        <fullName evidence="3">D-arabinono-1,4-lactone oxidase</fullName>
    </submittedName>
</protein>
<gene>
    <name evidence="3" type="primary">ALO1</name>
    <name evidence="3" type="ORF">MHBO_002814</name>
</gene>